<feature type="non-terminal residue" evidence="2">
    <location>
        <position position="1"/>
    </location>
</feature>
<dbReference type="AlphaFoldDB" id="A0AAV5TVL0"/>
<comment type="caution">
    <text evidence="2">The sequence shown here is derived from an EMBL/GenBank/DDBJ whole genome shotgun (WGS) entry which is preliminary data.</text>
</comment>
<dbReference type="Proteomes" id="UP001432027">
    <property type="component" value="Unassembled WGS sequence"/>
</dbReference>
<dbReference type="PROSITE" id="PS50181">
    <property type="entry name" value="FBOX"/>
    <property type="match status" value="1"/>
</dbReference>
<dbReference type="InterPro" id="IPR001810">
    <property type="entry name" value="F-box_dom"/>
</dbReference>
<name>A0AAV5TVL0_9BILA</name>
<keyword evidence="3" id="KW-1185">Reference proteome</keyword>
<organism evidence="2 3">
    <name type="scientific">Pristionchus entomophagus</name>
    <dbReference type="NCBI Taxonomy" id="358040"/>
    <lineage>
        <taxon>Eukaryota</taxon>
        <taxon>Metazoa</taxon>
        <taxon>Ecdysozoa</taxon>
        <taxon>Nematoda</taxon>
        <taxon>Chromadorea</taxon>
        <taxon>Rhabditida</taxon>
        <taxon>Rhabditina</taxon>
        <taxon>Diplogasteromorpha</taxon>
        <taxon>Diplogasteroidea</taxon>
        <taxon>Neodiplogasteridae</taxon>
        <taxon>Pristionchus</taxon>
    </lineage>
</organism>
<evidence type="ECO:0000259" key="1">
    <source>
        <dbReference type="PROSITE" id="PS50181"/>
    </source>
</evidence>
<gene>
    <name evidence="2" type="ORF">PENTCL1PPCAC_20489</name>
</gene>
<protein>
    <recommendedName>
        <fullName evidence="1">F-box domain-containing protein</fullName>
    </recommendedName>
</protein>
<reference evidence="2" key="1">
    <citation type="submission" date="2023-10" db="EMBL/GenBank/DDBJ databases">
        <title>Genome assembly of Pristionchus species.</title>
        <authorList>
            <person name="Yoshida K."/>
            <person name="Sommer R.J."/>
        </authorList>
    </citation>
    <scope>NUCLEOTIDE SEQUENCE</scope>
    <source>
        <strain evidence="2">RS0144</strain>
    </source>
</reference>
<evidence type="ECO:0000313" key="3">
    <source>
        <dbReference type="Proteomes" id="UP001432027"/>
    </source>
</evidence>
<feature type="domain" description="F-box" evidence="1">
    <location>
        <begin position="1"/>
        <end position="43"/>
    </location>
</feature>
<dbReference type="EMBL" id="BTSX01000005">
    <property type="protein sequence ID" value="GMS98314.1"/>
    <property type="molecule type" value="Genomic_DNA"/>
</dbReference>
<evidence type="ECO:0000313" key="2">
    <source>
        <dbReference type="EMBL" id="GMS98314.1"/>
    </source>
</evidence>
<sequence length="298" mass="34288">LPDVFLRKLMRNIEIKDRLSLRLTCHAFENLVANSHAGHFEAAFISSFTPDKLHLVLGNTSFYGIEWSNEVIEQRLLLMNSLFINISIGEFDFNIDDNFTAVSFVRDLISNFKIGTVGFRVDSKCQLDNSLLIMSDFLNSNYTMDLCFLPETEQLLSLPPMEELCIFTRSKISSELFIKLLDMHKNLDLGYLIINSDDLMTAVRTVSADTRQREIRLKVERSGIVSCLRDYGVSEDSKPGDFYDELEIVHVKKIHKLMHLRFDRCFIELKRFAWTGGDWNVDLTISNAEQKPSLDPSI</sequence>
<dbReference type="Pfam" id="PF00646">
    <property type="entry name" value="F-box"/>
    <property type="match status" value="1"/>
</dbReference>
<accession>A0AAV5TVL0</accession>
<proteinExistence type="predicted"/>